<gene>
    <name evidence="3" type="ORF">C8A00DRAFT_11360</name>
</gene>
<dbReference type="InterPro" id="IPR009571">
    <property type="entry name" value="SUR7/Rim9-like_fungi"/>
</dbReference>
<reference evidence="3" key="1">
    <citation type="journal article" date="2023" name="Mol. Phylogenet. Evol.">
        <title>Genome-scale phylogeny and comparative genomics of the fungal order Sordariales.</title>
        <authorList>
            <person name="Hensen N."/>
            <person name="Bonometti L."/>
            <person name="Westerberg I."/>
            <person name="Brannstrom I.O."/>
            <person name="Guillou S."/>
            <person name="Cros-Aarteil S."/>
            <person name="Calhoun S."/>
            <person name="Haridas S."/>
            <person name="Kuo A."/>
            <person name="Mondo S."/>
            <person name="Pangilinan J."/>
            <person name="Riley R."/>
            <person name="LaButti K."/>
            <person name="Andreopoulos B."/>
            <person name="Lipzen A."/>
            <person name="Chen C."/>
            <person name="Yan M."/>
            <person name="Daum C."/>
            <person name="Ng V."/>
            <person name="Clum A."/>
            <person name="Steindorff A."/>
            <person name="Ohm R.A."/>
            <person name="Martin F."/>
            <person name="Silar P."/>
            <person name="Natvig D.O."/>
            <person name="Lalanne C."/>
            <person name="Gautier V."/>
            <person name="Ament-Velasquez S.L."/>
            <person name="Kruys A."/>
            <person name="Hutchinson M.I."/>
            <person name="Powell A.J."/>
            <person name="Barry K."/>
            <person name="Miller A.N."/>
            <person name="Grigoriev I.V."/>
            <person name="Debuchy R."/>
            <person name="Gladieux P."/>
            <person name="Hiltunen Thoren M."/>
            <person name="Johannesson H."/>
        </authorList>
    </citation>
    <scope>NUCLEOTIDE SEQUENCE</scope>
    <source>
        <strain evidence="3">CBS 538.74</strain>
    </source>
</reference>
<organism evidence="3 4">
    <name type="scientific">Chaetomidium leptoderma</name>
    <dbReference type="NCBI Taxonomy" id="669021"/>
    <lineage>
        <taxon>Eukaryota</taxon>
        <taxon>Fungi</taxon>
        <taxon>Dikarya</taxon>
        <taxon>Ascomycota</taxon>
        <taxon>Pezizomycotina</taxon>
        <taxon>Sordariomycetes</taxon>
        <taxon>Sordariomycetidae</taxon>
        <taxon>Sordariales</taxon>
        <taxon>Chaetomiaceae</taxon>
        <taxon>Chaetomidium</taxon>
    </lineage>
</organism>
<evidence type="ECO:0000256" key="2">
    <source>
        <dbReference type="SAM" id="Phobius"/>
    </source>
</evidence>
<accession>A0AAN6VUC2</accession>
<evidence type="ECO:0000313" key="4">
    <source>
        <dbReference type="Proteomes" id="UP001302745"/>
    </source>
</evidence>
<dbReference type="GO" id="GO:0031505">
    <property type="term" value="P:fungal-type cell wall organization"/>
    <property type="evidence" value="ECO:0007669"/>
    <property type="project" value="TreeGrafter"/>
</dbReference>
<feature type="transmembrane region" description="Helical" evidence="2">
    <location>
        <begin position="257"/>
        <end position="281"/>
    </location>
</feature>
<feature type="transmembrane region" description="Helical" evidence="2">
    <location>
        <begin position="176"/>
        <end position="197"/>
    </location>
</feature>
<proteinExistence type="predicted"/>
<protein>
    <submittedName>
        <fullName evidence="3">SUR7/PalI family-domain-containing protein</fullName>
    </submittedName>
</protein>
<sequence>MANFGRFVCVLVPFLLTLASLIAMLVAGLAGIADKSLYMFQVNVTELSMDPLSISAILDGSGVKVPSFDDLNLPNVNDIKFPDIPDINIKRQSKTTNITAADLGLYDVYDVNLWNYCYTTQNGTRDCTKSSFDWASKALNMSAGNFNTMLTSSGMNITLPKEIIDAFTAFGTVSKWTQVVFIIAYIALAVELLFGLFANCSRAFSCITWLIAMVATVATGAAAGLATATSVIVVGAVEASASVYGGDAHFNTRFLATIWIGVAFALAAGLFWMFTICCCAPDHSSRRSRSRGSESEKFIQNGPGYERLSEPNGYQGGAYAQQYPRQSYGAPPQQQHSGAYEPYSHARV</sequence>
<dbReference type="PANTHER" id="PTHR28019">
    <property type="entry name" value="CELL MEMBRANE PROTEIN YLR413W-RELATED"/>
    <property type="match status" value="1"/>
</dbReference>
<feature type="transmembrane region" description="Helical" evidence="2">
    <location>
        <begin position="209"/>
        <end position="237"/>
    </location>
</feature>
<dbReference type="AlphaFoldDB" id="A0AAN6VUC2"/>
<keyword evidence="4" id="KW-1185">Reference proteome</keyword>
<feature type="region of interest" description="Disordered" evidence="1">
    <location>
        <begin position="284"/>
        <end position="348"/>
    </location>
</feature>
<keyword evidence="2" id="KW-1133">Transmembrane helix</keyword>
<dbReference type="EMBL" id="MU856845">
    <property type="protein sequence ID" value="KAK4157814.1"/>
    <property type="molecule type" value="Genomic_DNA"/>
</dbReference>
<evidence type="ECO:0000313" key="3">
    <source>
        <dbReference type="EMBL" id="KAK4157814.1"/>
    </source>
</evidence>
<reference evidence="3" key="2">
    <citation type="submission" date="2023-05" db="EMBL/GenBank/DDBJ databases">
        <authorList>
            <consortium name="Lawrence Berkeley National Laboratory"/>
            <person name="Steindorff A."/>
            <person name="Hensen N."/>
            <person name="Bonometti L."/>
            <person name="Westerberg I."/>
            <person name="Brannstrom I.O."/>
            <person name="Guillou S."/>
            <person name="Cros-Aarteil S."/>
            <person name="Calhoun S."/>
            <person name="Haridas S."/>
            <person name="Kuo A."/>
            <person name="Mondo S."/>
            <person name="Pangilinan J."/>
            <person name="Riley R."/>
            <person name="Labutti K."/>
            <person name="Andreopoulos B."/>
            <person name="Lipzen A."/>
            <person name="Chen C."/>
            <person name="Yanf M."/>
            <person name="Daum C."/>
            <person name="Ng V."/>
            <person name="Clum A."/>
            <person name="Ohm R."/>
            <person name="Martin F."/>
            <person name="Silar P."/>
            <person name="Natvig D."/>
            <person name="Lalanne C."/>
            <person name="Gautier V."/>
            <person name="Ament-Velasquez S.L."/>
            <person name="Kruys A."/>
            <person name="Hutchinson M.I."/>
            <person name="Powell A.J."/>
            <person name="Barry K."/>
            <person name="Miller A.N."/>
            <person name="Grigoriev I.V."/>
            <person name="Debuchy R."/>
            <person name="Gladieux P."/>
            <person name="Thoren M.H."/>
            <person name="Johannesson H."/>
        </authorList>
    </citation>
    <scope>NUCLEOTIDE SEQUENCE</scope>
    <source>
        <strain evidence="3">CBS 538.74</strain>
    </source>
</reference>
<dbReference type="Proteomes" id="UP001302745">
    <property type="component" value="Unassembled WGS sequence"/>
</dbReference>
<comment type="caution">
    <text evidence="3">The sequence shown here is derived from an EMBL/GenBank/DDBJ whole genome shotgun (WGS) entry which is preliminary data.</text>
</comment>
<dbReference type="Pfam" id="PF06687">
    <property type="entry name" value="SUR7"/>
    <property type="match status" value="1"/>
</dbReference>
<dbReference type="InterPro" id="IPR052413">
    <property type="entry name" value="SUR7_domain"/>
</dbReference>
<dbReference type="GO" id="GO:0051285">
    <property type="term" value="C:cell cortex of cell tip"/>
    <property type="evidence" value="ECO:0007669"/>
    <property type="project" value="TreeGrafter"/>
</dbReference>
<evidence type="ECO:0000256" key="1">
    <source>
        <dbReference type="SAM" id="MobiDB-lite"/>
    </source>
</evidence>
<dbReference type="GO" id="GO:0005886">
    <property type="term" value="C:plasma membrane"/>
    <property type="evidence" value="ECO:0007669"/>
    <property type="project" value="InterPro"/>
</dbReference>
<name>A0AAN6VUC2_9PEZI</name>
<keyword evidence="2" id="KW-0812">Transmembrane</keyword>
<dbReference type="PANTHER" id="PTHR28019:SF3">
    <property type="entry name" value="INTEGRAL MEMBRANE PROTEIN (AFU_ORTHOLOGUE AFUA_6G07470)"/>
    <property type="match status" value="1"/>
</dbReference>
<keyword evidence="2" id="KW-0472">Membrane</keyword>